<dbReference type="Pfam" id="PF00027">
    <property type="entry name" value="cNMP_binding"/>
    <property type="match status" value="2"/>
</dbReference>
<dbReference type="SUPFAM" id="SSF51206">
    <property type="entry name" value="cAMP-binding domain-like"/>
    <property type="match status" value="2"/>
</dbReference>
<dbReference type="AlphaFoldDB" id="A0A084SLX3"/>
<proteinExistence type="predicted"/>
<dbReference type="Gene3D" id="2.60.120.10">
    <property type="entry name" value="Jelly Rolls"/>
    <property type="match status" value="2"/>
</dbReference>
<sequence length="413" mass="45577">MAENLREHKDRAAQLFAEGKLEEALAEYQLVTGEAPEDLASRQKVAEVLQRLGRRREAIEIYESVASGWAKQGWLLRAIALCKVILQIDPRHGQTQRMLAELYARRMEQPARVIHTAPVAVTPEPSKAVPPEALAALPRIPIFSQLGQESFVALLEGLELKTFEAGASIVMEGQPGTSMFAIVEGRVDVVRQLEGGQRRKVASMGEGDFFGEMALLSKSPRLASVVAAERTVVLELTRAMVARLVQGDASVGRVLRSFHQERLLANVLRGNKLFATLTPKQREAAAQAFQLETQPAGRTLLNQGQRGEALYLLLRGRCRVTHRHPGGKDSQYPMLREGDVFGELSMMLGLPATATVRTDSSCTLLRLDRESFEKHILVQPGVREALSRLSTERLQRTALLVSGQEPLEGDSRV</sequence>
<evidence type="ECO:0000259" key="1">
    <source>
        <dbReference type="PROSITE" id="PS50042"/>
    </source>
</evidence>
<comment type="caution">
    <text evidence="2">The sequence shown here is derived from an EMBL/GenBank/DDBJ whole genome shotgun (WGS) entry which is preliminary data.</text>
</comment>
<dbReference type="CDD" id="cd00038">
    <property type="entry name" value="CAP_ED"/>
    <property type="match status" value="2"/>
</dbReference>
<dbReference type="PRINTS" id="PR00103">
    <property type="entry name" value="CAMPKINASE"/>
</dbReference>
<evidence type="ECO:0000313" key="2">
    <source>
        <dbReference type="EMBL" id="KFA89458.1"/>
    </source>
</evidence>
<dbReference type="InterPro" id="IPR014710">
    <property type="entry name" value="RmlC-like_jellyroll"/>
</dbReference>
<feature type="domain" description="Cyclic nucleotide-binding" evidence="1">
    <location>
        <begin position="142"/>
        <end position="262"/>
    </location>
</feature>
<dbReference type="InterPro" id="IPR018490">
    <property type="entry name" value="cNMP-bd_dom_sf"/>
</dbReference>
<dbReference type="PANTHER" id="PTHR23011:SF28">
    <property type="entry name" value="CYCLIC NUCLEOTIDE-BINDING DOMAIN CONTAINING PROTEIN"/>
    <property type="match status" value="1"/>
</dbReference>
<dbReference type="SUPFAM" id="SSF48452">
    <property type="entry name" value="TPR-like"/>
    <property type="match status" value="1"/>
</dbReference>
<dbReference type="PROSITE" id="PS50042">
    <property type="entry name" value="CNMP_BINDING_3"/>
    <property type="match status" value="2"/>
</dbReference>
<evidence type="ECO:0000313" key="3">
    <source>
        <dbReference type="Proteomes" id="UP000028547"/>
    </source>
</evidence>
<dbReference type="InterPro" id="IPR000595">
    <property type="entry name" value="cNMP-bd_dom"/>
</dbReference>
<dbReference type="Proteomes" id="UP000028547">
    <property type="component" value="Unassembled WGS sequence"/>
</dbReference>
<dbReference type="SMART" id="SM00100">
    <property type="entry name" value="cNMP"/>
    <property type="match status" value="2"/>
</dbReference>
<organism evidence="2 3">
    <name type="scientific">Archangium violaceum Cb vi76</name>
    <dbReference type="NCBI Taxonomy" id="1406225"/>
    <lineage>
        <taxon>Bacteria</taxon>
        <taxon>Pseudomonadati</taxon>
        <taxon>Myxococcota</taxon>
        <taxon>Myxococcia</taxon>
        <taxon>Myxococcales</taxon>
        <taxon>Cystobacterineae</taxon>
        <taxon>Archangiaceae</taxon>
        <taxon>Archangium</taxon>
    </lineage>
</organism>
<dbReference type="RefSeq" id="WP_043404887.1">
    <property type="nucleotide sequence ID" value="NZ_JPMI01000240.1"/>
</dbReference>
<accession>A0A084SLX3</accession>
<name>A0A084SLX3_9BACT</name>
<feature type="domain" description="Cyclic nucleotide-binding" evidence="1">
    <location>
        <begin position="273"/>
        <end position="374"/>
    </location>
</feature>
<reference evidence="2 3" key="1">
    <citation type="submission" date="2014-07" db="EMBL/GenBank/DDBJ databases">
        <title>Draft Genome Sequence of Gephyronic Acid Producer, Cystobacter violaceus Strain Cb vi76.</title>
        <authorList>
            <person name="Stevens D.C."/>
            <person name="Young J."/>
            <person name="Carmichael R."/>
            <person name="Tan J."/>
            <person name="Taylor R.E."/>
        </authorList>
    </citation>
    <scope>NUCLEOTIDE SEQUENCE [LARGE SCALE GENOMIC DNA]</scope>
    <source>
        <strain evidence="2 3">Cb vi76</strain>
    </source>
</reference>
<gene>
    <name evidence="2" type="ORF">Q664_34325</name>
</gene>
<protein>
    <recommendedName>
        <fullName evidence="1">Cyclic nucleotide-binding domain-containing protein</fullName>
    </recommendedName>
</protein>
<dbReference type="PANTHER" id="PTHR23011">
    <property type="entry name" value="CYCLIC NUCLEOTIDE-BINDING DOMAIN CONTAINING PROTEIN"/>
    <property type="match status" value="1"/>
</dbReference>
<dbReference type="InterPro" id="IPR011990">
    <property type="entry name" value="TPR-like_helical_dom_sf"/>
</dbReference>
<dbReference type="EMBL" id="JPMI01000240">
    <property type="protein sequence ID" value="KFA89458.1"/>
    <property type="molecule type" value="Genomic_DNA"/>
</dbReference>
<dbReference type="Gene3D" id="1.25.40.10">
    <property type="entry name" value="Tetratricopeptide repeat domain"/>
    <property type="match status" value="1"/>
</dbReference>